<dbReference type="EMBL" id="CM037622">
    <property type="protein sequence ID" value="KAH8003891.1"/>
    <property type="molecule type" value="Genomic_DNA"/>
</dbReference>
<comment type="caution">
    <text evidence="1">The sequence shown here is derived from an EMBL/GenBank/DDBJ whole genome shotgun (WGS) entry which is preliminary data.</text>
</comment>
<name>A0ACB8FF78_9SAUR</name>
<keyword evidence="2" id="KW-1185">Reference proteome</keyword>
<evidence type="ECO:0000313" key="2">
    <source>
        <dbReference type="Proteomes" id="UP000827872"/>
    </source>
</evidence>
<gene>
    <name evidence="1" type="ORF">K3G42_025255</name>
</gene>
<protein>
    <submittedName>
        <fullName evidence="1">Uncharacterized protein</fullName>
    </submittedName>
</protein>
<dbReference type="Proteomes" id="UP000827872">
    <property type="component" value="Linkage Group LG09"/>
</dbReference>
<accession>A0ACB8FF78</accession>
<organism evidence="1 2">
    <name type="scientific">Sphaerodactylus townsendi</name>
    <dbReference type="NCBI Taxonomy" id="933632"/>
    <lineage>
        <taxon>Eukaryota</taxon>
        <taxon>Metazoa</taxon>
        <taxon>Chordata</taxon>
        <taxon>Craniata</taxon>
        <taxon>Vertebrata</taxon>
        <taxon>Euteleostomi</taxon>
        <taxon>Lepidosauria</taxon>
        <taxon>Squamata</taxon>
        <taxon>Bifurcata</taxon>
        <taxon>Gekkota</taxon>
        <taxon>Sphaerodactylidae</taxon>
        <taxon>Sphaerodactylus</taxon>
    </lineage>
</organism>
<proteinExistence type="predicted"/>
<evidence type="ECO:0000313" key="1">
    <source>
        <dbReference type="EMBL" id="KAH8003891.1"/>
    </source>
</evidence>
<reference evidence="1" key="1">
    <citation type="submission" date="2021-08" db="EMBL/GenBank/DDBJ databases">
        <title>The first chromosome-level gecko genome reveals the dynamic sex chromosomes of Neotropical dwarf geckos (Sphaerodactylidae: Sphaerodactylus).</title>
        <authorList>
            <person name="Pinto B.J."/>
            <person name="Keating S.E."/>
            <person name="Gamble T."/>
        </authorList>
    </citation>
    <scope>NUCLEOTIDE SEQUENCE</scope>
    <source>
        <strain evidence="1">TG3544</strain>
    </source>
</reference>
<sequence length="88" mass="10055">MSNLGNIQQDLEYMVKHSKEHIKNKKHVLQFSRIVMCAVEAEQPPRREKVEEKVEEVCPGAELIIEEKLQAEVITEEQLQAEAVATSP</sequence>